<feature type="transmembrane region" description="Helical" evidence="2">
    <location>
        <begin position="240"/>
        <end position="268"/>
    </location>
</feature>
<dbReference type="Proteomes" id="UP000315003">
    <property type="component" value="Chromosome"/>
</dbReference>
<name>A0A517SSW8_9BACT</name>
<feature type="compositionally biased region" description="Polar residues" evidence="1">
    <location>
        <begin position="63"/>
        <end position="80"/>
    </location>
</feature>
<keyword evidence="2" id="KW-1133">Transmembrane helix</keyword>
<proteinExistence type="predicted"/>
<evidence type="ECO:0000256" key="2">
    <source>
        <dbReference type="SAM" id="Phobius"/>
    </source>
</evidence>
<feature type="region of interest" description="Disordered" evidence="1">
    <location>
        <begin position="63"/>
        <end position="121"/>
    </location>
</feature>
<reference evidence="3 4" key="1">
    <citation type="submission" date="2019-02" db="EMBL/GenBank/DDBJ databases">
        <title>Deep-cultivation of Planctomycetes and their phenomic and genomic characterization uncovers novel biology.</title>
        <authorList>
            <person name="Wiegand S."/>
            <person name="Jogler M."/>
            <person name="Boedeker C."/>
            <person name="Pinto D."/>
            <person name="Vollmers J."/>
            <person name="Rivas-Marin E."/>
            <person name="Kohn T."/>
            <person name="Peeters S.H."/>
            <person name="Heuer A."/>
            <person name="Rast P."/>
            <person name="Oberbeckmann S."/>
            <person name="Bunk B."/>
            <person name="Jeske O."/>
            <person name="Meyerdierks A."/>
            <person name="Storesund J.E."/>
            <person name="Kallscheuer N."/>
            <person name="Luecker S."/>
            <person name="Lage O.M."/>
            <person name="Pohl T."/>
            <person name="Merkel B.J."/>
            <person name="Hornburger P."/>
            <person name="Mueller R.-W."/>
            <person name="Bruemmer F."/>
            <person name="Labrenz M."/>
            <person name="Spormann A.M."/>
            <person name="Op den Camp H."/>
            <person name="Overmann J."/>
            <person name="Amann R."/>
            <person name="Jetten M.S.M."/>
            <person name="Mascher T."/>
            <person name="Medema M.H."/>
            <person name="Devos D.P."/>
            <person name="Kaster A.-K."/>
            <person name="Ovreas L."/>
            <person name="Rohde M."/>
            <person name="Galperin M.Y."/>
            <person name="Jogler C."/>
        </authorList>
    </citation>
    <scope>NUCLEOTIDE SEQUENCE [LARGE SCALE GENOMIC DNA]</scope>
    <source>
        <strain evidence="3 4">SV_7m_r</strain>
    </source>
</reference>
<gene>
    <name evidence="3" type="ORF">SV7mr_17170</name>
</gene>
<dbReference type="AlphaFoldDB" id="A0A517SSW8"/>
<keyword evidence="2" id="KW-0812">Transmembrane</keyword>
<evidence type="ECO:0000313" key="4">
    <source>
        <dbReference type="Proteomes" id="UP000315003"/>
    </source>
</evidence>
<evidence type="ECO:0000313" key="3">
    <source>
        <dbReference type="EMBL" id="QDT59210.1"/>
    </source>
</evidence>
<dbReference type="RefSeq" id="WP_145270935.1">
    <property type="nucleotide sequence ID" value="NZ_CP036272.1"/>
</dbReference>
<protein>
    <submittedName>
        <fullName evidence="3">Uncharacterized protein</fullName>
    </submittedName>
</protein>
<sequence length="276" mass="30026">MQYKIESNPQGKSFVKYRCPRCKCILNSPLADAGKQDKCPDCTQIFVVPGAAELAAMQKQQQKPEVNIQTGTSPAATQPGVSAKAVQIQTPDAKNRPAKPKPAANQPAPQPGSVFASETPAAGMPQQAANPYAIQERPQSSSLSPGEEEEEQAPDAGKEFLSFLWPVSFFNRRLRCYHNGRFPVISAYIRLISRLAIVIWVLGLILFGCVFLIGSGLFIWGVVSAPSSAISASFAMLLPLLWLVVSFVSFNLWVILILVGAEGLKVLLTIEQNTRR</sequence>
<accession>A0A517SSW8</accession>
<evidence type="ECO:0000256" key="1">
    <source>
        <dbReference type="SAM" id="MobiDB-lite"/>
    </source>
</evidence>
<feature type="transmembrane region" description="Helical" evidence="2">
    <location>
        <begin position="195"/>
        <end position="220"/>
    </location>
</feature>
<dbReference type="EMBL" id="CP036272">
    <property type="protein sequence ID" value="QDT59210.1"/>
    <property type="molecule type" value="Genomic_DNA"/>
</dbReference>
<keyword evidence="4" id="KW-1185">Reference proteome</keyword>
<keyword evidence="2" id="KW-0472">Membrane</keyword>
<organism evidence="3 4">
    <name type="scientific">Stieleria bergensis</name>
    <dbReference type="NCBI Taxonomy" id="2528025"/>
    <lineage>
        <taxon>Bacteria</taxon>
        <taxon>Pseudomonadati</taxon>
        <taxon>Planctomycetota</taxon>
        <taxon>Planctomycetia</taxon>
        <taxon>Pirellulales</taxon>
        <taxon>Pirellulaceae</taxon>
        <taxon>Stieleria</taxon>
    </lineage>
</organism>